<proteinExistence type="predicted"/>
<dbReference type="Gene3D" id="3.40.50.150">
    <property type="entry name" value="Vaccinia Virus protein VP39"/>
    <property type="match status" value="1"/>
</dbReference>
<keyword evidence="3" id="KW-1185">Reference proteome</keyword>
<dbReference type="InterPro" id="IPR029063">
    <property type="entry name" value="SAM-dependent_MTases_sf"/>
</dbReference>
<gene>
    <name evidence="2" type="ORF">K239x_35140</name>
</gene>
<reference evidence="2 3" key="1">
    <citation type="submission" date="2019-02" db="EMBL/GenBank/DDBJ databases">
        <title>Deep-cultivation of Planctomycetes and their phenomic and genomic characterization uncovers novel biology.</title>
        <authorList>
            <person name="Wiegand S."/>
            <person name="Jogler M."/>
            <person name="Boedeker C."/>
            <person name="Pinto D."/>
            <person name="Vollmers J."/>
            <person name="Rivas-Marin E."/>
            <person name="Kohn T."/>
            <person name="Peeters S.H."/>
            <person name="Heuer A."/>
            <person name="Rast P."/>
            <person name="Oberbeckmann S."/>
            <person name="Bunk B."/>
            <person name="Jeske O."/>
            <person name="Meyerdierks A."/>
            <person name="Storesund J.E."/>
            <person name="Kallscheuer N."/>
            <person name="Luecker S."/>
            <person name="Lage O.M."/>
            <person name="Pohl T."/>
            <person name="Merkel B.J."/>
            <person name="Hornburger P."/>
            <person name="Mueller R.-W."/>
            <person name="Bruemmer F."/>
            <person name="Labrenz M."/>
            <person name="Spormann A.M."/>
            <person name="Op den Camp H."/>
            <person name="Overmann J."/>
            <person name="Amann R."/>
            <person name="Jetten M.S.M."/>
            <person name="Mascher T."/>
            <person name="Medema M.H."/>
            <person name="Devos D.P."/>
            <person name="Kaster A.-K."/>
            <person name="Ovreas L."/>
            <person name="Rohde M."/>
            <person name="Galperin M.Y."/>
            <person name="Jogler C."/>
        </authorList>
    </citation>
    <scope>NUCLEOTIDE SEQUENCE [LARGE SCALE GENOMIC DNA]</scope>
    <source>
        <strain evidence="2 3">K23_9</strain>
    </source>
</reference>
<feature type="domain" description="Methyltransferase" evidence="1">
    <location>
        <begin position="50"/>
        <end position="143"/>
    </location>
</feature>
<organism evidence="2 3">
    <name type="scientific">Stieleria marina</name>
    <dbReference type="NCBI Taxonomy" id="1930275"/>
    <lineage>
        <taxon>Bacteria</taxon>
        <taxon>Pseudomonadati</taxon>
        <taxon>Planctomycetota</taxon>
        <taxon>Planctomycetia</taxon>
        <taxon>Pirellulales</taxon>
        <taxon>Pirellulaceae</taxon>
        <taxon>Stieleria</taxon>
    </lineage>
</organism>
<evidence type="ECO:0000313" key="2">
    <source>
        <dbReference type="EMBL" id="QDT11516.1"/>
    </source>
</evidence>
<dbReference type="CDD" id="cd02440">
    <property type="entry name" value="AdoMet_MTases"/>
    <property type="match status" value="1"/>
</dbReference>
<dbReference type="AlphaFoldDB" id="A0A517NWP9"/>
<accession>A0A517NWP9</accession>
<dbReference type="Pfam" id="PF13649">
    <property type="entry name" value="Methyltransf_25"/>
    <property type="match status" value="1"/>
</dbReference>
<name>A0A517NWP9_9BACT</name>
<dbReference type="SUPFAM" id="SSF53335">
    <property type="entry name" value="S-adenosyl-L-methionine-dependent methyltransferases"/>
    <property type="match status" value="1"/>
</dbReference>
<dbReference type="InterPro" id="IPR041698">
    <property type="entry name" value="Methyltransf_25"/>
</dbReference>
<evidence type="ECO:0000259" key="1">
    <source>
        <dbReference type="Pfam" id="PF13649"/>
    </source>
</evidence>
<protein>
    <recommendedName>
        <fullName evidence="1">Methyltransferase domain-containing protein</fullName>
    </recommendedName>
</protein>
<sequence>MDQPDLPEADHRLALRGLARINRFTGVAKKMFAWIRTLANEQPNRTLRLLDVASGSGDLPIEWAVLAAREGLSIDITTLDISAVAAQTQQRNAEQAGVNITPLRADCLNSALPSGYDLLTNSLFMHHLDRPDVIKLIGSMHAAANQQVLICDLDRSRTNLALVSVGAHLLSRSPVVHTDAKLSVHGAYTADEFRDCCRQAIPIPVSVRKVFPCRFISTWRTS</sequence>
<dbReference type="EMBL" id="CP036526">
    <property type="protein sequence ID" value="QDT11516.1"/>
    <property type="molecule type" value="Genomic_DNA"/>
</dbReference>
<dbReference type="Proteomes" id="UP000319817">
    <property type="component" value="Chromosome"/>
</dbReference>
<evidence type="ECO:0000313" key="3">
    <source>
        <dbReference type="Proteomes" id="UP000319817"/>
    </source>
</evidence>